<dbReference type="Pfam" id="PF02205">
    <property type="entry name" value="WH2"/>
    <property type="match status" value="1"/>
</dbReference>
<feature type="domain" description="WH2" evidence="2">
    <location>
        <begin position="1363"/>
        <end position="1383"/>
    </location>
</feature>
<dbReference type="PANTHER" id="PTHR47008:SF1">
    <property type="entry name" value="PROTEIN CORDON-BLEU"/>
    <property type="match status" value="1"/>
</dbReference>
<dbReference type="GO" id="GO:0043025">
    <property type="term" value="C:neuronal cell body"/>
    <property type="evidence" value="ECO:0007669"/>
    <property type="project" value="TreeGrafter"/>
</dbReference>
<feature type="compositionally biased region" description="Polar residues" evidence="1">
    <location>
        <begin position="1137"/>
        <end position="1159"/>
    </location>
</feature>
<dbReference type="GeneTree" id="ENSGT00530000063608"/>
<dbReference type="InterPro" id="IPR019025">
    <property type="entry name" value="Cordon-bleu_ubiquitin_domain"/>
</dbReference>
<dbReference type="Gene3D" id="3.10.20.90">
    <property type="entry name" value="Phosphatidylinositol 3-kinase Catalytic Subunit, Chain A, domain 1"/>
    <property type="match status" value="1"/>
</dbReference>
<dbReference type="GO" id="GO:0001726">
    <property type="term" value="C:ruffle"/>
    <property type="evidence" value="ECO:0007669"/>
    <property type="project" value="TreeGrafter"/>
</dbReference>
<name>A0AAY5EZA0_ELEEL</name>
<reference evidence="3" key="3">
    <citation type="submission" date="2025-09" db="UniProtKB">
        <authorList>
            <consortium name="Ensembl"/>
        </authorList>
    </citation>
    <scope>IDENTIFICATION</scope>
</reference>
<feature type="region of interest" description="Disordered" evidence="1">
    <location>
        <begin position="1127"/>
        <end position="1184"/>
    </location>
</feature>
<feature type="compositionally biased region" description="Basic and acidic residues" evidence="1">
    <location>
        <begin position="649"/>
        <end position="658"/>
    </location>
</feature>
<gene>
    <name evidence="3" type="primary">COBL</name>
</gene>
<feature type="region of interest" description="Disordered" evidence="1">
    <location>
        <begin position="929"/>
        <end position="995"/>
    </location>
</feature>
<dbReference type="GO" id="GO:0044294">
    <property type="term" value="C:dendritic growth cone"/>
    <property type="evidence" value="ECO:0007669"/>
    <property type="project" value="TreeGrafter"/>
</dbReference>
<evidence type="ECO:0000313" key="4">
    <source>
        <dbReference type="Proteomes" id="UP000314983"/>
    </source>
</evidence>
<organism evidence="3 4">
    <name type="scientific">Electrophorus electricus</name>
    <name type="common">Electric eel</name>
    <name type="synonym">Gymnotus electricus</name>
    <dbReference type="NCBI Taxonomy" id="8005"/>
    <lineage>
        <taxon>Eukaryota</taxon>
        <taxon>Metazoa</taxon>
        <taxon>Chordata</taxon>
        <taxon>Craniata</taxon>
        <taxon>Vertebrata</taxon>
        <taxon>Euteleostomi</taxon>
        <taxon>Actinopterygii</taxon>
        <taxon>Neopterygii</taxon>
        <taxon>Teleostei</taxon>
        <taxon>Ostariophysi</taxon>
        <taxon>Gymnotiformes</taxon>
        <taxon>Gymnotoidei</taxon>
        <taxon>Gymnotidae</taxon>
        <taxon>Electrophorus</taxon>
    </lineage>
</organism>
<dbReference type="GO" id="GO:0030041">
    <property type="term" value="P:actin filament polymerization"/>
    <property type="evidence" value="ECO:0007669"/>
    <property type="project" value="TreeGrafter"/>
</dbReference>
<keyword evidence="4" id="KW-1185">Reference proteome</keyword>
<dbReference type="GO" id="GO:0051639">
    <property type="term" value="P:actin filament network formation"/>
    <property type="evidence" value="ECO:0007669"/>
    <property type="project" value="TreeGrafter"/>
</dbReference>
<feature type="compositionally biased region" description="Low complexity" evidence="1">
    <location>
        <begin position="1045"/>
        <end position="1055"/>
    </location>
</feature>
<dbReference type="SMART" id="SM00246">
    <property type="entry name" value="WH2"/>
    <property type="match status" value="3"/>
</dbReference>
<dbReference type="GO" id="GO:0005884">
    <property type="term" value="C:actin filament"/>
    <property type="evidence" value="ECO:0007669"/>
    <property type="project" value="TreeGrafter"/>
</dbReference>
<evidence type="ECO:0000256" key="1">
    <source>
        <dbReference type="SAM" id="MobiDB-lite"/>
    </source>
</evidence>
<feature type="region of interest" description="Disordered" evidence="1">
    <location>
        <begin position="277"/>
        <end position="668"/>
    </location>
</feature>
<dbReference type="GO" id="GO:0048471">
    <property type="term" value="C:perinuclear region of cytoplasm"/>
    <property type="evidence" value="ECO:0007669"/>
    <property type="project" value="TreeGrafter"/>
</dbReference>
<dbReference type="Proteomes" id="UP000314983">
    <property type="component" value="Chromosome 10"/>
</dbReference>
<feature type="compositionally biased region" description="Basic and acidic residues" evidence="1">
    <location>
        <begin position="1279"/>
        <end position="1297"/>
    </location>
</feature>
<feature type="compositionally biased region" description="Low complexity" evidence="1">
    <location>
        <begin position="352"/>
        <end position="363"/>
    </location>
</feature>
<proteinExistence type="predicted"/>
<dbReference type="Ensembl" id="ENSEEET00000061241.1">
    <property type="protein sequence ID" value="ENSEEEP00000062098.1"/>
    <property type="gene ID" value="ENSEEEG00000003414.2"/>
</dbReference>
<dbReference type="Pfam" id="PF09469">
    <property type="entry name" value="Cobl"/>
    <property type="match status" value="1"/>
</dbReference>
<evidence type="ECO:0000313" key="3">
    <source>
        <dbReference type="Ensembl" id="ENSEEEP00000062098.1"/>
    </source>
</evidence>
<feature type="compositionally biased region" description="Basic and acidic residues" evidence="1">
    <location>
        <begin position="476"/>
        <end position="505"/>
    </location>
</feature>
<dbReference type="CDD" id="cd21800">
    <property type="entry name" value="WH2_Wb_Cobl"/>
    <property type="match status" value="1"/>
</dbReference>
<dbReference type="CDD" id="cd21799">
    <property type="entry name" value="WH2_Wa_Cobl"/>
    <property type="match status" value="1"/>
</dbReference>
<feature type="region of interest" description="Disordered" evidence="1">
    <location>
        <begin position="1"/>
        <end position="39"/>
    </location>
</feature>
<feature type="region of interest" description="Disordered" evidence="1">
    <location>
        <begin position="716"/>
        <end position="742"/>
    </location>
</feature>
<feature type="compositionally biased region" description="Low complexity" evidence="1">
    <location>
        <begin position="465"/>
        <end position="474"/>
    </location>
</feature>
<feature type="compositionally biased region" description="Pro residues" evidence="1">
    <location>
        <begin position="1305"/>
        <end position="1343"/>
    </location>
</feature>
<dbReference type="GO" id="GO:0044295">
    <property type="term" value="C:axonal growth cone"/>
    <property type="evidence" value="ECO:0007669"/>
    <property type="project" value="TreeGrafter"/>
</dbReference>
<accession>A0AAY5EZA0</accession>
<dbReference type="InterPro" id="IPR003124">
    <property type="entry name" value="WH2_dom"/>
</dbReference>
<protein>
    <recommendedName>
        <fullName evidence="2">WH2 domain-containing protein</fullName>
    </recommendedName>
</protein>
<feature type="region of interest" description="Disordered" evidence="1">
    <location>
        <begin position="1269"/>
        <end position="1357"/>
    </location>
</feature>
<feature type="compositionally biased region" description="Basic and acidic residues" evidence="1">
    <location>
        <begin position="722"/>
        <end position="738"/>
    </location>
</feature>
<evidence type="ECO:0000259" key="2">
    <source>
        <dbReference type="PROSITE" id="PS51082"/>
    </source>
</evidence>
<dbReference type="GO" id="GO:1990357">
    <property type="term" value="C:terminal web"/>
    <property type="evidence" value="ECO:0007669"/>
    <property type="project" value="TreeGrafter"/>
</dbReference>
<feature type="compositionally biased region" description="Pro residues" evidence="1">
    <location>
        <begin position="337"/>
        <end position="351"/>
    </location>
</feature>
<sequence>MKGRAPPPPPAPQPAPRRVFRNAVPDGGGPPGRDGKENALRPTVDLHVTLPAGYQTTINADGRKALMDLLVDLCSQYRLNPAYHTLELLSPEAQPVAFKPNALLGTLDVSCVLIKERVVEERVLRKPPPKVPEKTVRLVVNYHQGQKAVVRVRLSEPLRSLLPVICQKCELDPAHVLLLRDRLAAHELDLCQSLAELEIRELYAFDQTLVETLHSPTGRVSGTEKKGLLGLFKFNRRKSKTEELGSEDMDELDDSVTHSTDTCVNGLSMVGGPCVEVRPNTLGQSQSAMNLSRLSPKMDRKKRHAPPPPHTPVSCPDSQPKPGSPRPASQLKKRKAPAPPAMPSPEPPLTTPAPTVHVPAPRTGCGPAQAPPTSCAPAQDPPASHVPVHEGGSPASGDDTSSELSHSIEDSDLAGSLGRSSSSDDAANDSAASSLYDEPMAELPAQRSASSAPEPERSLPKTESAQNPQPAPRNAAKREPRASPTPKEKEPALELKMEDMEDSRHSAIGSGRYVPPKPRRVPLREPGRVARGPTPSSPPPPPGQGQHEAPLDISVETARHSWVHSAEQGVEQEAETASVCSSESFADQGYAASEGLAEDSVPLGSPCELAQPTSPEDTSLGRDPTSTPSRPKDCSSDSDEGCATWGSRHSGDVRREPRPGGTPKGFVDDAEVTAQINLTLADLDAELAVNHSGEAPVCVDDDILMSFVDMDIPVTTIDEVPGDDRPSVRDEHQRKEDVSNSLKNASVQDKNNNACMSEKASSGHTQADWIQPFSQEVVTRPGIKAQVHHKKVVSHDVSERSQRPVVKTPENVLERRLEPPPFVQSHSMVTSEIDRASSKAPSFAQIKITQNPVSRFGLKTFTVIPPKPTISQTPKPVHSMDQGAIKIDEFGNMVKQRAAPIDKYQNLGEATNNPDSPLVGKAKAFWSSAKKQGPASDTHKGDSVNASEVGVSKTIPVAVVSQPSEKSNEKEPLKKVSGPTSNPASTAENKLPMSDPAETATLTRQMKDLSFLKPSRRTSSHYVASAIAKYTGNPSTQVDGIPGLSESTSSKQSSSQGFRQTTNIHTISNHKDTQASANPVPYFAGPKRSLSYSGHVLEKQTTFEHPQTNITGKEMFFGTDGTESLNANPLDNKPRVHTQTSTCSEPTKPSSKEGVSTKITPEKASPVQSLTKTTRPAIPKKPELHTPGVLARTTQTSMFGPVMKFKPMIQKSMEKESSLHSSLMEAIQSGEGIERLHKVSRSPRASPLKKPCYVEAENERSALLSAIRAQSNSARLKKTRSEAAVELERFRNGEDNRAVQNDTTPPTPPEPPAFAPPPPPAFTPPPPPPLSAPPAPHSVPPSLPIATPKPALVLPPGGNPELAREVLLEAIRSGSGAERLKKVPMTSNTVKVNGRLGTIQVSPQVSKEH</sequence>
<dbReference type="GO" id="GO:0003785">
    <property type="term" value="F:actin monomer binding"/>
    <property type="evidence" value="ECO:0007669"/>
    <property type="project" value="InterPro"/>
</dbReference>
<dbReference type="InterPro" id="IPR039895">
    <property type="entry name" value="COBL-like"/>
</dbReference>
<dbReference type="GO" id="GO:0005886">
    <property type="term" value="C:plasma membrane"/>
    <property type="evidence" value="ECO:0007669"/>
    <property type="project" value="TreeGrafter"/>
</dbReference>
<dbReference type="PROSITE" id="PS51082">
    <property type="entry name" value="WH2"/>
    <property type="match status" value="2"/>
</dbReference>
<feature type="compositionally biased region" description="Polar residues" evidence="1">
    <location>
        <begin position="281"/>
        <end position="293"/>
    </location>
</feature>
<feature type="compositionally biased region" description="Polar residues" evidence="1">
    <location>
        <begin position="978"/>
        <end position="988"/>
    </location>
</feature>
<reference evidence="3 4" key="1">
    <citation type="submission" date="2020-05" db="EMBL/GenBank/DDBJ databases">
        <title>Electrophorus electricus (electric eel) genome, fEleEle1, primary haplotype.</title>
        <authorList>
            <person name="Myers G."/>
            <person name="Meyer A."/>
            <person name="Fedrigo O."/>
            <person name="Formenti G."/>
            <person name="Rhie A."/>
            <person name="Tracey A."/>
            <person name="Sims Y."/>
            <person name="Jarvis E.D."/>
        </authorList>
    </citation>
    <scope>NUCLEOTIDE SEQUENCE [LARGE SCALE GENOMIC DNA]</scope>
</reference>
<reference evidence="3" key="2">
    <citation type="submission" date="2025-08" db="UniProtKB">
        <authorList>
            <consortium name="Ensembl"/>
        </authorList>
    </citation>
    <scope>IDENTIFICATION</scope>
</reference>
<feature type="domain" description="WH2" evidence="2">
    <location>
        <begin position="1259"/>
        <end position="1279"/>
    </location>
</feature>
<feature type="compositionally biased region" description="Low complexity" evidence="1">
    <location>
        <begin position="420"/>
        <end position="434"/>
    </location>
</feature>
<dbReference type="PANTHER" id="PTHR47008">
    <property type="entry name" value="PROTEIN CORDON-BLEU"/>
    <property type="match status" value="1"/>
</dbReference>
<feature type="compositionally biased region" description="Pro residues" evidence="1">
    <location>
        <begin position="1"/>
        <end position="15"/>
    </location>
</feature>
<feature type="region of interest" description="Disordered" evidence="1">
    <location>
        <begin position="1032"/>
        <end position="1059"/>
    </location>
</feature>